<gene>
    <name evidence="1" type="ORF">DPEC_G00232830</name>
</gene>
<dbReference type="EMBL" id="CM055747">
    <property type="protein sequence ID" value="KAJ7996028.1"/>
    <property type="molecule type" value="Genomic_DNA"/>
</dbReference>
<reference evidence="1" key="1">
    <citation type="submission" date="2021-05" db="EMBL/GenBank/DDBJ databases">
        <authorList>
            <person name="Pan Q."/>
            <person name="Jouanno E."/>
            <person name="Zahm M."/>
            <person name="Klopp C."/>
            <person name="Cabau C."/>
            <person name="Louis A."/>
            <person name="Berthelot C."/>
            <person name="Parey E."/>
            <person name="Roest Crollius H."/>
            <person name="Montfort J."/>
            <person name="Robinson-Rechavi M."/>
            <person name="Bouchez O."/>
            <person name="Lampietro C."/>
            <person name="Lopez Roques C."/>
            <person name="Donnadieu C."/>
            <person name="Postlethwait J."/>
            <person name="Bobe J."/>
            <person name="Dillon D."/>
            <person name="Chandos A."/>
            <person name="von Hippel F."/>
            <person name="Guiguen Y."/>
        </authorList>
    </citation>
    <scope>NUCLEOTIDE SEQUENCE</scope>
    <source>
        <strain evidence="1">YG-Jan2019</strain>
    </source>
</reference>
<dbReference type="Proteomes" id="UP001157502">
    <property type="component" value="Chromosome 20"/>
</dbReference>
<evidence type="ECO:0000313" key="1">
    <source>
        <dbReference type="EMBL" id="KAJ7996028.1"/>
    </source>
</evidence>
<comment type="caution">
    <text evidence="1">The sequence shown here is derived from an EMBL/GenBank/DDBJ whole genome shotgun (WGS) entry which is preliminary data.</text>
</comment>
<proteinExistence type="predicted"/>
<keyword evidence="2" id="KW-1185">Reference proteome</keyword>
<name>A0ACC2FXF2_DALPE</name>
<accession>A0ACC2FXF2</accession>
<protein>
    <submittedName>
        <fullName evidence="1">Uncharacterized protein</fullName>
    </submittedName>
</protein>
<organism evidence="1 2">
    <name type="scientific">Dallia pectoralis</name>
    <name type="common">Alaska blackfish</name>
    <dbReference type="NCBI Taxonomy" id="75939"/>
    <lineage>
        <taxon>Eukaryota</taxon>
        <taxon>Metazoa</taxon>
        <taxon>Chordata</taxon>
        <taxon>Craniata</taxon>
        <taxon>Vertebrata</taxon>
        <taxon>Euteleostomi</taxon>
        <taxon>Actinopterygii</taxon>
        <taxon>Neopterygii</taxon>
        <taxon>Teleostei</taxon>
        <taxon>Protacanthopterygii</taxon>
        <taxon>Esociformes</taxon>
        <taxon>Umbridae</taxon>
        <taxon>Dallia</taxon>
    </lineage>
</organism>
<evidence type="ECO:0000313" key="2">
    <source>
        <dbReference type="Proteomes" id="UP001157502"/>
    </source>
</evidence>
<sequence length="66" mass="7464">MRGKTALVLHPLQLISCRALMKVSDAARRTTLKGKREHSSRSHLLKRLFSRKIGDTIGNVHEQVTD</sequence>